<feature type="transmembrane region" description="Helical" evidence="7">
    <location>
        <begin position="418"/>
        <end position="439"/>
    </location>
</feature>
<reference evidence="9 10" key="1">
    <citation type="submission" date="2015-08" db="EMBL/GenBank/DDBJ databases">
        <authorList>
            <person name="Babu N.S."/>
            <person name="Beckwith C.J."/>
            <person name="Beseler K.G."/>
            <person name="Brison A."/>
            <person name="Carone J.V."/>
            <person name="Caskin T.P."/>
            <person name="Diamond M."/>
            <person name="Durham M.E."/>
            <person name="Foxe J.M."/>
            <person name="Go M."/>
            <person name="Henderson B.A."/>
            <person name="Jones I.B."/>
            <person name="McGettigan J.A."/>
            <person name="Micheletti S.J."/>
            <person name="Nasrallah M.E."/>
            <person name="Ortiz D."/>
            <person name="Piller C.R."/>
            <person name="Privatt S.R."/>
            <person name="Schneider S.L."/>
            <person name="Sharp S."/>
            <person name="Smith T.C."/>
            <person name="Stanton J.D."/>
            <person name="Ullery H.E."/>
            <person name="Wilson R.J."/>
            <person name="Serrano M.G."/>
            <person name="Buck G."/>
            <person name="Lee V."/>
            <person name="Wang Y."/>
            <person name="Carvalho R."/>
            <person name="Voegtly L."/>
            <person name="Shi R."/>
            <person name="Duckworth R."/>
            <person name="Johnson A."/>
            <person name="Loviza R."/>
            <person name="Walstead R."/>
            <person name="Shah Z."/>
            <person name="Kiflezghi M."/>
            <person name="Wade K."/>
            <person name="Ball S.L."/>
            <person name="Bradley K.W."/>
            <person name="Asai D.J."/>
            <person name="Bowman C.A."/>
            <person name="Russell D.A."/>
            <person name="Pope W.H."/>
            <person name="Jacobs-Sera D."/>
            <person name="Hendrix R.W."/>
            <person name="Hatfull G.F."/>
        </authorList>
    </citation>
    <scope>NUCLEOTIDE SEQUENCE [LARGE SCALE GENOMIC DNA]</scope>
    <source>
        <strain evidence="9 10">DSM 27710</strain>
    </source>
</reference>
<keyword evidence="4 7" id="KW-0812">Transmembrane</keyword>
<feature type="transmembrane region" description="Helical" evidence="7">
    <location>
        <begin position="282"/>
        <end position="314"/>
    </location>
</feature>
<dbReference type="InterPro" id="IPR032818">
    <property type="entry name" value="DedA-like"/>
</dbReference>
<organism evidence="9 10">
    <name type="scientific">Vulgatibacter incomptus</name>
    <dbReference type="NCBI Taxonomy" id="1391653"/>
    <lineage>
        <taxon>Bacteria</taxon>
        <taxon>Pseudomonadati</taxon>
        <taxon>Myxococcota</taxon>
        <taxon>Myxococcia</taxon>
        <taxon>Myxococcales</taxon>
        <taxon>Cystobacterineae</taxon>
        <taxon>Vulgatibacteraceae</taxon>
        <taxon>Vulgatibacter</taxon>
    </lineage>
</organism>
<feature type="transmembrane region" description="Helical" evidence="7">
    <location>
        <begin position="134"/>
        <end position="154"/>
    </location>
</feature>
<dbReference type="PANTHER" id="PTHR30353">
    <property type="entry name" value="INNER MEMBRANE PROTEIN DEDA-RELATED"/>
    <property type="match status" value="1"/>
</dbReference>
<feature type="domain" description="VTT" evidence="8">
    <location>
        <begin position="29"/>
        <end position="154"/>
    </location>
</feature>
<evidence type="ECO:0000256" key="7">
    <source>
        <dbReference type="SAM" id="Phobius"/>
    </source>
</evidence>
<evidence type="ECO:0000256" key="4">
    <source>
        <dbReference type="ARBA" id="ARBA00022692"/>
    </source>
</evidence>
<dbReference type="Pfam" id="PF09335">
    <property type="entry name" value="VTT_dom"/>
    <property type="match status" value="1"/>
</dbReference>
<evidence type="ECO:0000256" key="3">
    <source>
        <dbReference type="ARBA" id="ARBA00022475"/>
    </source>
</evidence>
<evidence type="ECO:0000313" key="10">
    <source>
        <dbReference type="Proteomes" id="UP000055590"/>
    </source>
</evidence>
<sequence>MLGIRSPLAYLLVFCFAMFEGPLFLGFIVPGELATILGGVVVSEGRARFLPMAIAASLGATIGDTIGYWMGRRFGPRLMETRPGKWLERTHFTEAQAYLKRRGAWAIFLGRFTTALRVIVPGVAGLAGMPYGRFFAANVTGGIAWGFSMVGLGYVAGAAWERASKLAGAAGLILLIVVFAFFALGWLQRLVAQHHEWFTRVAERALAFAPVAKIRARLSGRAGPLGAGVEPSTALEIRLVVGLVFVFVLGSVLGVLFREVITSGSDELDRRVAESFARSVEAWLVVAAKAAAALAIPAVVVPVAMAVSVLWYLWRKSWDALWILTIGVTGAFVIGELVSLAVARPPPPVAHWATPRTFSFPSRTAFLAVVLDGSLAHVASHTWPGWQSSVRAWTIALFVALLSAASGLVLGIDRLTDVLAGIALGGLWLAFTLTALSIWRRARRRRRHRRRRRAQRERSPE</sequence>
<feature type="transmembrane region" description="Helical" evidence="7">
    <location>
        <begin position="320"/>
        <end position="343"/>
    </location>
</feature>
<keyword evidence="6 7" id="KW-0472">Membrane</keyword>
<dbReference type="PANTHER" id="PTHR30353:SF15">
    <property type="entry name" value="INNER MEMBRANE PROTEIN YABI"/>
    <property type="match status" value="1"/>
</dbReference>
<keyword evidence="5 7" id="KW-1133">Transmembrane helix</keyword>
<evidence type="ECO:0000313" key="9">
    <source>
        <dbReference type="EMBL" id="AKU89707.1"/>
    </source>
</evidence>
<dbReference type="InterPro" id="IPR036938">
    <property type="entry name" value="PAP2/HPO_sf"/>
</dbReference>
<comment type="similarity">
    <text evidence="2">Belongs to the DedA family.</text>
</comment>
<feature type="transmembrane region" description="Helical" evidence="7">
    <location>
        <begin position="166"/>
        <end position="187"/>
    </location>
</feature>
<dbReference type="GO" id="GO:0005886">
    <property type="term" value="C:plasma membrane"/>
    <property type="evidence" value="ECO:0007669"/>
    <property type="project" value="UniProtKB-SubCell"/>
</dbReference>
<dbReference type="InterPro" id="IPR032816">
    <property type="entry name" value="VTT_dom"/>
</dbReference>
<feature type="transmembrane region" description="Helical" evidence="7">
    <location>
        <begin position="239"/>
        <end position="261"/>
    </location>
</feature>
<dbReference type="OrthoDB" id="9801622at2"/>
<comment type="subcellular location">
    <subcellularLocation>
        <location evidence="1">Cell membrane</location>
        <topology evidence="1">Multi-pass membrane protein</topology>
    </subcellularLocation>
</comment>
<dbReference type="RefSeq" id="WP_050724265.1">
    <property type="nucleotide sequence ID" value="NZ_CP012332.1"/>
</dbReference>
<keyword evidence="3" id="KW-1003">Cell membrane</keyword>
<evidence type="ECO:0000256" key="6">
    <source>
        <dbReference type="ARBA" id="ARBA00023136"/>
    </source>
</evidence>
<proteinExistence type="inferred from homology"/>
<dbReference type="Gene3D" id="1.20.144.10">
    <property type="entry name" value="Phosphatidic acid phosphatase type 2/haloperoxidase"/>
    <property type="match status" value="1"/>
</dbReference>
<feature type="transmembrane region" description="Helical" evidence="7">
    <location>
        <begin position="49"/>
        <end position="70"/>
    </location>
</feature>
<evidence type="ECO:0000256" key="2">
    <source>
        <dbReference type="ARBA" id="ARBA00010792"/>
    </source>
</evidence>
<feature type="transmembrane region" description="Helical" evidence="7">
    <location>
        <begin position="7"/>
        <end position="29"/>
    </location>
</feature>
<dbReference type="Proteomes" id="UP000055590">
    <property type="component" value="Chromosome"/>
</dbReference>
<dbReference type="KEGG" id="vin:AKJ08_0094"/>
<protein>
    <submittedName>
        <fullName evidence="9">DedA-like protein</fullName>
    </submittedName>
</protein>
<dbReference type="AlphaFoldDB" id="A0A0K1P888"/>
<evidence type="ECO:0000256" key="1">
    <source>
        <dbReference type="ARBA" id="ARBA00004651"/>
    </source>
</evidence>
<accession>A0A0K1P888</accession>
<dbReference type="STRING" id="1391653.AKJ08_0094"/>
<evidence type="ECO:0000259" key="8">
    <source>
        <dbReference type="Pfam" id="PF09335"/>
    </source>
</evidence>
<gene>
    <name evidence="9" type="ORF">AKJ08_0094</name>
</gene>
<dbReference type="SUPFAM" id="SSF48317">
    <property type="entry name" value="Acid phosphatase/Vanadium-dependent haloperoxidase"/>
    <property type="match status" value="1"/>
</dbReference>
<keyword evidence="10" id="KW-1185">Reference proteome</keyword>
<evidence type="ECO:0000256" key="5">
    <source>
        <dbReference type="ARBA" id="ARBA00022989"/>
    </source>
</evidence>
<feature type="transmembrane region" description="Helical" evidence="7">
    <location>
        <begin position="392"/>
        <end position="412"/>
    </location>
</feature>
<name>A0A0K1P888_9BACT</name>
<dbReference type="EMBL" id="CP012332">
    <property type="protein sequence ID" value="AKU89707.1"/>
    <property type="molecule type" value="Genomic_DNA"/>
</dbReference>